<dbReference type="EMBL" id="JBBGAZ010000015">
    <property type="protein sequence ID" value="MEJ5220008.1"/>
    <property type="molecule type" value="Genomic_DNA"/>
</dbReference>
<feature type="chain" id="PRO_5046985194" evidence="2">
    <location>
        <begin position="26"/>
        <end position="126"/>
    </location>
</feature>
<gene>
    <name evidence="3" type="ORF">WG622_17265</name>
</gene>
<evidence type="ECO:0000256" key="1">
    <source>
        <dbReference type="SAM" id="Phobius"/>
    </source>
</evidence>
<dbReference type="InterPro" id="IPR007039">
    <property type="entry name" value="TrbC/VirB2"/>
</dbReference>
<keyword evidence="1" id="KW-0812">Transmembrane</keyword>
<evidence type="ECO:0000313" key="3">
    <source>
        <dbReference type="EMBL" id="MEJ5220008.1"/>
    </source>
</evidence>
<feature type="signal peptide" evidence="2">
    <location>
        <begin position="1"/>
        <end position="25"/>
    </location>
</feature>
<keyword evidence="4" id="KW-1185">Reference proteome</keyword>
<keyword evidence="1" id="KW-1133">Transmembrane helix</keyword>
<keyword evidence="2" id="KW-0732">Signal</keyword>
<proteinExistence type="predicted"/>
<feature type="transmembrane region" description="Helical" evidence="1">
    <location>
        <begin position="78"/>
        <end position="99"/>
    </location>
</feature>
<dbReference type="Proteomes" id="UP001368270">
    <property type="component" value="Unassembled WGS sequence"/>
</dbReference>
<name>A0ABU8QKR1_9RHOB</name>
<dbReference type="Pfam" id="PF04956">
    <property type="entry name" value="TrbC"/>
    <property type="match status" value="1"/>
</dbReference>
<feature type="transmembrane region" description="Helical" evidence="1">
    <location>
        <begin position="41"/>
        <end position="66"/>
    </location>
</feature>
<evidence type="ECO:0000256" key="2">
    <source>
        <dbReference type="SAM" id="SignalP"/>
    </source>
</evidence>
<accession>A0ABU8QKR1</accession>
<keyword evidence="1" id="KW-0472">Membrane</keyword>
<sequence>MYRRHSIAFIALTAAVLISPQTAIAASSASDVFNTGPLESIINFITGPVARFIAILAVFALGAMITMGQGFQGFGQRVPTVLVGIIFIIGAVNVVDYFIGGSNSSGASLSLTEMYELQAVVKGSAQ</sequence>
<organism evidence="3 4">
    <name type="scientific">Cognatishimia coralii</name>
    <dbReference type="NCBI Taxonomy" id="3083254"/>
    <lineage>
        <taxon>Bacteria</taxon>
        <taxon>Pseudomonadati</taxon>
        <taxon>Pseudomonadota</taxon>
        <taxon>Alphaproteobacteria</taxon>
        <taxon>Rhodobacterales</taxon>
        <taxon>Paracoccaceae</taxon>
        <taxon>Cognatishimia</taxon>
    </lineage>
</organism>
<evidence type="ECO:0000313" key="4">
    <source>
        <dbReference type="Proteomes" id="UP001368270"/>
    </source>
</evidence>
<comment type="caution">
    <text evidence="3">The sequence shown here is derived from an EMBL/GenBank/DDBJ whole genome shotgun (WGS) entry which is preliminary data.</text>
</comment>
<dbReference type="RefSeq" id="WP_339404656.1">
    <property type="nucleotide sequence ID" value="NZ_JBBGAZ010000015.1"/>
</dbReference>
<protein>
    <submittedName>
        <fullName evidence="3">TrbC/VirB2 family protein</fullName>
    </submittedName>
</protein>
<reference evidence="3 4" key="1">
    <citation type="submission" date="2024-03" db="EMBL/GenBank/DDBJ databases">
        <title>Cognatishimia coralii sp. nov., a marine bacterium isolated from coral surrounding seawater.</title>
        <authorList>
            <person name="Liu X."/>
            <person name="Liu S."/>
            <person name="Sun H."/>
            <person name="Zhang Y."/>
        </authorList>
    </citation>
    <scope>NUCLEOTIDE SEQUENCE [LARGE SCALE GENOMIC DNA]</scope>
    <source>
        <strain evidence="3 4">D5M38</strain>
    </source>
</reference>